<keyword evidence="6" id="KW-1185">Reference proteome</keyword>
<proteinExistence type="predicted"/>
<dbReference type="InterPro" id="IPR008929">
    <property type="entry name" value="Chondroitin_lyas"/>
</dbReference>
<dbReference type="Gene3D" id="1.50.10.100">
    <property type="entry name" value="Chondroitin AC/alginate lyase"/>
    <property type="match status" value="1"/>
</dbReference>
<dbReference type="Proteomes" id="UP000557307">
    <property type="component" value="Unassembled WGS sequence"/>
</dbReference>
<evidence type="ECO:0000313" key="6">
    <source>
        <dbReference type="Proteomes" id="UP000557307"/>
    </source>
</evidence>
<dbReference type="GO" id="GO:0016829">
    <property type="term" value="F:lyase activity"/>
    <property type="evidence" value="ECO:0007669"/>
    <property type="project" value="UniProtKB-KW"/>
</dbReference>
<evidence type="ECO:0000259" key="4">
    <source>
        <dbReference type="Pfam" id="PF05426"/>
    </source>
</evidence>
<dbReference type="GO" id="GO:0042597">
    <property type="term" value="C:periplasmic space"/>
    <property type="evidence" value="ECO:0007669"/>
    <property type="project" value="InterPro"/>
</dbReference>
<protein>
    <recommendedName>
        <fullName evidence="4">Alginate lyase domain-containing protein</fullName>
    </recommendedName>
</protein>
<evidence type="ECO:0000256" key="2">
    <source>
        <dbReference type="ARBA" id="ARBA00023239"/>
    </source>
</evidence>
<name>A0A840TRF6_9BACT</name>
<sequence>MKATHFGQVLFILLLTHWSAWAYDHPGGMHTQAQITLVKKHISTKTQPYYDAYLQLLAHADSALTHPTHALADFKVPGFYVDAEGHRRNSRSLQSDAFDAYACALAWQLSGHNKYGQKALDILNTWATTNTTYSEADGSLVMAYSGTAMVIAGDLLYHYPAWKAQEREKYLGWVRNVYRKACDEIRGRKNNWADWGRLGSALCAQLLDDPAQLAENSRLVKSDLFHKIAEDGHMPEETRRGSNGIWYTYFSLAPITATCQVLYNSTGENLFRLEEKGVSMKKALDYLYHYNLHPEAWSWFKDPRPGSPGNWPGNLFEAMGVIYGEEKYRAYAQPARPVCIDKHHFAWSFPTLMPPTVSMK</sequence>
<comment type="caution">
    <text evidence="5">The sequence shown here is derived from an EMBL/GenBank/DDBJ whole genome shotgun (WGS) entry which is preliminary data.</text>
</comment>
<feature type="chain" id="PRO_5033035229" description="Alginate lyase domain-containing protein" evidence="3">
    <location>
        <begin position="23"/>
        <end position="360"/>
    </location>
</feature>
<dbReference type="RefSeq" id="WP_246439479.1">
    <property type="nucleotide sequence ID" value="NZ_JACHGF010000001.1"/>
</dbReference>
<dbReference type="InterPro" id="IPR008397">
    <property type="entry name" value="Alginate_lyase_dom"/>
</dbReference>
<organism evidence="5 6">
    <name type="scientific">Rhabdobacter roseus</name>
    <dbReference type="NCBI Taxonomy" id="1655419"/>
    <lineage>
        <taxon>Bacteria</taxon>
        <taxon>Pseudomonadati</taxon>
        <taxon>Bacteroidota</taxon>
        <taxon>Cytophagia</taxon>
        <taxon>Cytophagales</taxon>
        <taxon>Cytophagaceae</taxon>
        <taxon>Rhabdobacter</taxon>
    </lineage>
</organism>
<evidence type="ECO:0000256" key="1">
    <source>
        <dbReference type="ARBA" id="ARBA00022729"/>
    </source>
</evidence>
<dbReference type="SUPFAM" id="SSF48230">
    <property type="entry name" value="Chondroitin AC/alginate lyase"/>
    <property type="match status" value="1"/>
</dbReference>
<dbReference type="EMBL" id="JACHGF010000001">
    <property type="protein sequence ID" value="MBB5282319.1"/>
    <property type="molecule type" value="Genomic_DNA"/>
</dbReference>
<evidence type="ECO:0000313" key="5">
    <source>
        <dbReference type="EMBL" id="MBB5282319.1"/>
    </source>
</evidence>
<accession>A0A840TRF6</accession>
<dbReference type="Pfam" id="PF05426">
    <property type="entry name" value="Alginate_lyase"/>
    <property type="match status" value="1"/>
</dbReference>
<keyword evidence="1 3" id="KW-0732">Signal</keyword>
<dbReference type="AlphaFoldDB" id="A0A840TRF6"/>
<feature type="domain" description="Alginate lyase" evidence="4">
    <location>
        <begin position="71"/>
        <end position="297"/>
    </location>
</feature>
<keyword evidence="2" id="KW-0456">Lyase</keyword>
<gene>
    <name evidence="5" type="ORF">HNQ92_000440</name>
</gene>
<evidence type="ECO:0000256" key="3">
    <source>
        <dbReference type="SAM" id="SignalP"/>
    </source>
</evidence>
<reference evidence="5 6" key="1">
    <citation type="submission" date="2020-08" db="EMBL/GenBank/DDBJ databases">
        <title>Genomic Encyclopedia of Type Strains, Phase IV (KMG-IV): sequencing the most valuable type-strain genomes for metagenomic binning, comparative biology and taxonomic classification.</title>
        <authorList>
            <person name="Goeker M."/>
        </authorList>
    </citation>
    <scope>NUCLEOTIDE SEQUENCE [LARGE SCALE GENOMIC DNA]</scope>
    <source>
        <strain evidence="5 6">DSM 105074</strain>
    </source>
</reference>
<feature type="signal peptide" evidence="3">
    <location>
        <begin position="1"/>
        <end position="22"/>
    </location>
</feature>